<feature type="transmembrane region" description="Helical" evidence="1">
    <location>
        <begin position="20"/>
        <end position="45"/>
    </location>
</feature>
<dbReference type="AlphaFoldDB" id="A0A8T0IJL5"/>
<keyword evidence="1" id="KW-1133">Transmembrane helix</keyword>
<keyword evidence="1" id="KW-0812">Transmembrane</keyword>
<name>A0A8T0IJL5_CERPU</name>
<reference evidence="2" key="1">
    <citation type="submission" date="2020-06" db="EMBL/GenBank/DDBJ databases">
        <title>WGS assembly of Ceratodon purpureus strain R40.</title>
        <authorList>
            <person name="Carey S.B."/>
            <person name="Jenkins J."/>
            <person name="Shu S."/>
            <person name="Lovell J.T."/>
            <person name="Sreedasyam A."/>
            <person name="Maumus F."/>
            <person name="Tiley G.P."/>
            <person name="Fernandez-Pozo N."/>
            <person name="Barry K."/>
            <person name="Chen C."/>
            <person name="Wang M."/>
            <person name="Lipzen A."/>
            <person name="Daum C."/>
            <person name="Saski C.A."/>
            <person name="Payton A.C."/>
            <person name="Mcbreen J.C."/>
            <person name="Conrad R.E."/>
            <person name="Kollar L.M."/>
            <person name="Olsson S."/>
            <person name="Huttunen S."/>
            <person name="Landis J.B."/>
            <person name="Wickett N.J."/>
            <person name="Johnson M.G."/>
            <person name="Rensing S.A."/>
            <person name="Grimwood J."/>
            <person name="Schmutz J."/>
            <person name="Mcdaniel S.F."/>
        </authorList>
    </citation>
    <scope>NUCLEOTIDE SEQUENCE</scope>
    <source>
        <strain evidence="2">R40</strain>
    </source>
</reference>
<evidence type="ECO:0000313" key="2">
    <source>
        <dbReference type="EMBL" id="KAG0583482.1"/>
    </source>
</evidence>
<protein>
    <submittedName>
        <fullName evidence="2">Uncharacterized protein</fullName>
    </submittedName>
</protein>
<evidence type="ECO:0000256" key="1">
    <source>
        <dbReference type="SAM" id="Phobius"/>
    </source>
</evidence>
<dbReference type="EMBL" id="CM026423">
    <property type="protein sequence ID" value="KAG0583482.1"/>
    <property type="molecule type" value="Genomic_DNA"/>
</dbReference>
<dbReference type="EMBL" id="CM026423">
    <property type="protein sequence ID" value="KAG0583483.1"/>
    <property type="molecule type" value="Genomic_DNA"/>
</dbReference>
<sequence>MARWLVKYASSSEGLVPTSQSWVVLLSTLIVFCICVSTLLALCAVHSNPKVNDLNVHTDQSSAKEPEGELAMESRKLSHRFSSTAVITKLSASFRVSSFRDPPSFRISSFRADSRAQGDLVDALRRSRGAVVEDIDTEPAVWQRAILRGERCAPLSFSGLILYDVHGNPLPNHTTTEVEDLGNSQ</sequence>
<proteinExistence type="predicted"/>
<keyword evidence="1" id="KW-0472">Membrane</keyword>
<accession>A0A8T0IJL5</accession>
<evidence type="ECO:0000313" key="3">
    <source>
        <dbReference type="Proteomes" id="UP000822688"/>
    </source>
</evidence>
<comment type="caution">
    <text evidence="2">The sequence shown here is derived from an EMBL/GenBank/DDBJ whole genome shotgun (WGS) entry which is preliminary data.</text>
</comment>
<dbReference type="PANTHER" id="PTHR33237:SF21">
    <property type="entry name" value="TRANSMEMBRANE PROTEIN"/>
    <property type="match status" value="1"/>
</dbReference>
<dbReference type="Proteomes" id="UP000822688">
    <property type="component" value="Chromosome 3"/>
</dbReference>
<keyword evidence="3" id="KW-1185">Reference proteome</keyword>
<organism evidence="2 3">
    <name type="scientific">Ceratodon purpureus</name>
    <name type="common">Fire moss</name>
    <name type="synonym">Dicranum purpureum</name>
    <dbReference type="NCBI Taxonomy" id="3225"/>
    <lineage>
        <taxon>Eukaryota</taxon>
        <taxon>Viridiplantae</taxon>
        <taxon>Streptophyta</taxon>
        <taxon>Embryophyta</taxon>
        <taxon>Bryophyta</taxon>
        <taxon>Bryophytina</taxon>
        <taxon>Bryopsida</taxon>
        <taxon>Dicranidae</taxon>
        <taxon>Pseudoditrichales</taxon>
        <taxon>Ditrichaceae</taxon>
        <taxon>Ceratodon</taxon>
    </lineage>
</organism>
<dbReference type="PANTHER" id="PTHR33237">
    <property type="entry name" value="F2P16.13 PROTEIN-RELATED"/>
    <property type="match status" value="1"/>
</dbReference>
<gene>
    <name evidence="2" type="ORF">KC19_3G139800</name>
</gene>